<dbReference type="SUPFAM" id="SSF56281">
    <property type="entry name" value="Metallo-hydrolase/oxidoreductase"/>
    <property type="match status" value="1"/>
</dbReference>
<feature type="signal peptide" evidence="1">
    <location>
        <begin position="1"/>
        <end position="23"/>
    </location>
</feature>
<evidence type="ECO:0000313" key="4">
    <source>
        <dbReference type="Proteomes" id="UP001217485"/>
    </source>
</evidence>
<dbReference type="Gene3D" id="3.60.15.10">
    <property type="entry name" value="Ribonuclease Z/Hydroxyacylglutathione hydrolase-like"/>
    <property type="match status" value="1"/>
</dbReference>
<dbReference type="InterPro" id="IPR050855">
    <property type="entry name" value="NDM-1-like"/>
</dbReference>
<protein>
    <submittedName>
        <fullName evidence="3">MBL fold metallo-hydrolase</fullName>
    </submittedName>
</protein>
<gene>
    <name evidence="3" type="ORF">POL72_00250</name>
</gene>
<dbReference type="PANTHER" id="PTHR42951:SF20">
    <property type="entry name" value="BETA LACTAMASE"/>
    <property type="match status" value="1"/>
</dbReference>
<dbReference type="RefSeq" id="WP_272092858.1">
    <property type="nucleotide sequence ID" value="NZ_JAQNDK010000001.1"/>
</dbReference>
<reference evidence="3 4" key="1">
    <citation type="submission" date="2023-01" db="EMBL/GenBank/DDBJ databases">
        <title>Minimal conservation of predation-associated metabolite biosynthetic gene clusters underscores biosynthetic potential of Myxococcota including descriptions for ten novel species: Archangium lansinium sp. nov., Myxococcus landrumus sp. nov., Nannocystis bai.</title>
        <authorList>
            <person name="Ahearne A."/>
            <person name="Stevens C."/>
            <person name="Dowd S."/>
        </authorList>
    </citation>
    <scope>NUCLEOTIDE SEQUENCE [LARGE SCALE GENOMIC DNA]</scope>
    <source>
        <strain evidence="3 4">WIWO2</strain>
    </source>
</reference>
<evidence type="ECO:0000259" key="2">
    <source>
        <dbReference type="SMART" id="SM00849"/>
    </source>
</evidence>
<accession>A0ABT5BPT3</accession>
<dbReference type="PROSITE" id="PS51257">
    <property type="entry name" value="PROKAR_LIPOPROTEIN"/>
    <property type="match status" value="1"/>
</dbReference>
<organism evidence="3 4">
    <name type="scientific">Sorangium atrum</name>
    <dbReference type="NCBI Taxonomy" id="2995308"/>
    <lineage>
        <taxon>Bacteria</taxon>
        <taxon>Pseudomonadati</taxon>
        <taxon>Myxococcota</taxon>
        <taxon>Polyangia</taxon>
        <taxon>Polyangiales</taxon>
        <taxon>Polyangiaceae</taxon>
        <taxon>Sorangium</taxon>
    </lineage>
</organism>
<feature type="chain" id="PRO_5045760919" evidence="1">
    <location>
        <begin position="24"/>
        <end position="327"/>
    </location>
</feature>
<dbReference type="Proteomes" id="UP001217485">
    <property type="component" value="Unassembled WGS sequence"/>
</dbReference>
<evidence type="ECO:0000256" key="1">
    <source>
        <dbReference type="SAM" id="SignalP"/>
    </source>
</evidence>
<name>A0ABT5BPT3_9BACT</name>
<keyword evidence="4" id="KW-1185">Reference proteome</keyword>
<comment type="caution">
    <text evidence="3">The sequence shown here is derived from an EMBL/GenBank/DDBJ whole genome shotgun (WGS) entry which is preliminary data.</text>
</comment>
<feature type="domain" description="Metallo-beta-lactamase" evidence="2">
    <location>
        <begin position="52"/>
        <end position="246"/>
    </location>
</feature>
<dbReference type="InterPro" id="IPR001279">
    <property type="entry name" value="Metallo-B-lactamas"/>
</dbReference>
<sequence>MSKLIRAAAVASFTALAACASEAAGPSVPAEGSTGAPAARLAAFTSDAAGFDTRSYYYDTGREVVVFDAQFTGAYAKSAIAQIRSETQSPITYVVVTHPNPDKFNGASEFQKIGAKVVASRATAGAIDEVHAYKKAYMVGAGMFTEETYPPKAVVDVTFEGAYSLPLQAGAVELRELEHAGVSTTQTVAIVPSARALVVGDLVHHKAHAWLEGGIRNGKPSPDLASWRAALDELLEFDGLTVYGGRGQTAPVRAAVDEQKAYLTAMESVVERYVASLGAKKSELSGAEAPSHHKKIAALASAEFPDYDLAYMIEYGVYGLANAIASK</sequence>
<dbReference type="PANTHER" id="PTHR42951">
    <property type="entry name" value="METALLO-BETA-LACTAMASE DOMAIN-CONTAINING"/>
    <property type="match status" value="1"/>
</dbReference>
<dbReference type="EMBL" id="JAQNDK010000001">
    <property type="protein sequence ID" value="MDC0676151.1"/>
    <property type="molecule type" value="Genomic_DNA"/>
</dbReference>
<dbReference type="SMART" id="SM00849">
    <property type="entry name" value="Lactamase_B"/>
    <property type="match status" value="1"/>
</dbReference>
<dbReference type="Pfam" id="PF00753">
    <property type="entry name" value="Lactamase_B"/>
    <property type="match status" value="1"/>
</dbReference>
<keyword evidence="1" id="KW-0732">Signal</keyword>
<proteinExistence type="predicted"/>
<evidence type="ECO:0000313" key="3">
    <source>
        <dbReference type="EMBL" id="MDC0676151.1"/>
    </source>
</evidence>
<dbReference type="InterPro" id="IPR036866">
    <property type="entry name" value="RibonucZ/Hydroxyglut_hydro"/>
</dbReference>